<evidence type="ECO:0000313" key="3">
    <source>
        <dbReference type="Proteomes" id="UP000004682"/>
    </source>
</evidence>
<organism evidence="2 3">
    <name type="scientific">Burkholderia humptydooensis MSMB43</name>
    <dbReference type="NCBI Taxonomy" id="441157"/>
    <lineage>
        <taxon>Bacteria</taxon>
        <taxon>Pseudomonadati</taxon>
        <taxon>Pseudomonadota</taxon>
        <taxon>Betaproteobacteria</taxon>
        <taxon>Burkholderiales</taxon>
        <taxon>Burkholderiaceae</taxon>
        <taxon>Burkholderia</taxon>
        <taxon>pseudomallei group</taxon>
    </lineage>
</organism>
<proteinExistence type="predicted"/>
<dbReference type="EMBL" id="JH692062">
    <property type="protein sequence ID" value="EIP89052.1"/>
    <property type="molecule type" value="Genomic_DNA"/>
</dbReference>
<feature type="domain" description="MEKHLA" evidence="1">
    <location>
        <begin position="47"/>
        <end position="187"/>
    </location>
</feature>
<dbReference type="Gene3D" id="3.30.450.20">
    <property type="entry name" value="PAS domain"/>
    <property type="match status" value="1"/>
</dbReference>
<sequence>MNQAHNLQSIHLDACGGAFRRARAISSTHFQKQNEAMSHSLALDPDFFDLLAVSHLRLIGTPLVDPAVPRADGPRWLYEDAPFCVLAHDAAEDPRYVYANRTVQRCFEYDWDEMTALHSRYSAEEPNRDERARLLESVRTRGFATGYRGLRVAKSGRRFWIEDVTVWNLIDRDGTYRGQAATYRRWTDA</sequence>
<evidence type="ECO:0000259" key="1">
    <source>
        <dbReference type="Pfam" id="PF08670"/>
    </source>
</evidence>
<evidence type="ECO:0000313" key="2">
    <source>
        <dbReference type="EMBL" id="EIP89052.1"/>
    </source>
</evidence>
<dbReference type="InterPro" id="IPR013978">
    <property type="entry name" value="MEKHLA"/>
</dbReference>
<keyword evidence="3" id="KW-1185">Reference proteome</keyword>
<dbReference type="Proteomes" id="UP000004682">
    <property type="component" value="Unassembled WGS sequence"/>
</dbReference>
<dbReference type="Pfam" id="PF08670">
    <property type="entry name" value="MEKHLA"/>
    <property type="match status" value="1"/>
</dbReference>
<protein>
    <recommendedName>
        <fullName evidence="1">MEKHLA domain-containing protein</fullName>
    </recommendedName>
</protein>
<gene>
    <name evidence="2" type="ORF">A33K_15153</name>
</gene>
<reference evidence="3" key="1">
    <citation type="journal article" date="2012" name="J. Bacteriol.">
        <title>Revised Genome Sequence of Burkholderia thailandensis MSMB43 with Improved Annotation.</title>
        <authorList>
            <person name="Zhuo Y."/>
            <person name="Liu L."/>
            <person name="Wang Q."/>
            <person name="Liu X."/>
            <person name="Ren B."/>
            <person name="Liu M."/>
            <person name="Ni P."/>
            <person name="Cheng Y.Q."/>
            <person name="Zhang L."/>
        </authorList>
    </citation>
    <scope>NUCLEOTIDE SEQUENCE [LARGE SCALE GENOMIC DNA]</scope>
    <source>
        <strain evidence="3">MSMB43</strain>
    </source>
</reference>
<name>A0ABN0GA13_9BURK</name>
<dbReference type="SUPFAM" id="SSF55785">
    <property type="entry name" value="PYP-like sensor domain (PAS domain)"/>
    <property type="match status" value="1"/>
</dbReference>
<dbReference type="InterPro" id="IPR035965">
    <property type="entry name" value="PAS-like_dom_sf"/>
</dbReference>
<accession>A0ABN0GA13</accession>